<dbReference type="OrthoDB" id="10263226at2759"/>
<dbReference type="CDD" id="cd16926">
    <property type="entry name" value="HATPase_MutL-MLH-PMS-like"/>
    <property type="match status" value="1"/>
</dbReference>
<dbReference type="GeneID" id="54418147"/>
<dbReference type="SMART" id="SM01340">
    <property type="entry name" value="DNA_mis_repair"/>
    <property type="match status" value="1"/>
</dbReference>
<dbReference type="AlphaFoldDB" id="A0A6G1G0J7"/>
<dbReference type="Gene3D" id="3.30.1370.100">
    <property type="entry name" value="MutL, C-terminal domain, regulatory subdomain"/>
    <property type="match status" value="1"/>
</dbReference>
<dbReference type="InterPro" id="IPR013507">
    <property type="entry name" value="DNA_mismatch_S5_2-like"/>
</dbReference>
<reference evidence="9" key="3">
    <citation type="submission" date="2025-04" db="UniProtKB">
        <authorList>
            <consortium name="RefSeq"/>
        </authorList>
    </citation>
    <scope>IDENTIFICATION</scope>
    <source>
        <strain evidence="9">CBS 781.70</strain>
    </source>
</reference>
<dbReference type="GO" id="GO:0000710">
    <property type="term" value="P:meiotic mismatch repair"/>
    <property type="evidence" value="ECO:0007669"/>
    <property type="project" value="UniProtKB-ARBA"/>
</dbReference>
<feature type="domain" description="MutL C-terminal dimerisation" evidence="5">
    <location>
        <begin position="822"/>
        <end position="983"/>
    </location>
</feature>
<dbReference type="EMBL" id="ML975160">
    <property type="protein sequence ID" value="KAF1811635.1"/>
    <property type="molecule type" value="Genomic_DNA"/>
</dbReference>
<evidence type="ECO:0000256" key="2">
    <source>
        <dbReference type="ARBA" id="ARBA00022763"/>
    </source>
</evidence>
<dbReference type="InterPro" id="IPR002099">
    <property type="entry name" value="MutL/Mlh/PMS"/>
</dbReference>
<dbReference type="SMART" id="SM00853">
    <property type="entry name" value="MutL_C"/>
    <property type="match status" value="1"/>
</dbReference>
<evidence type="ECO:0000256" key="1">
    <source>
        <dbReference type="ARBA" id="ARBA00006082"/>
    </source>
</evidence>
<dbReference type="Gene3D" id="3.30.230.10">
    <property type="match status" value="1"/>
</dbReference>
<dbReference type="InterPro" id="IPR014721">
    <property type="entry name" value="Ribsml_uS5_D2-typ_fold_subgr"/>
</dbReference>
<sequence length="1090" mass="119388">MATIKPIEGRSIHQIQSGQVIVDLCSVVKELVENSLDAGATSIDVRLKNQGLDAIEVQDNGSGIGPEDFESLALKHYTSKLTSYDDLESLDTFGFRGEALSSLSALSKLSIITTRAEDAPKGSKLEFEISGRLGNKSTIASTKGTAVAVSNIFYNYPVRRRELEKNIKREYGKVLGILHAYACISTGVRFSVSNIDKKGKKTVVFSTKSNPTTRENIANIYGAKTLLALVPLDLQLEMESSSSIAAKFAQNGPAERQVIIEGHISRPASGEGRQLPDRQMFFVNSRPCGLPQVSKAFNEVYKSFNMSQSPFIFANLKMDTGSYDVNVSPDKRTIMLHDQGELLESLKTALVEMFGAQDQTMPQAQLLQKTQTPLRQYPAFANTVTGPKRPIDEQSSPYYGNGGSRAADNDPSSTVELADTSSTVGTPNNLIQKFASRLANVRNDSAGAKSLAVPHVSNKKRKVSKAFAAQSPTDDGHSAQVDLSDTEGQEREPAAHGSPLFIPEGAEEPPASPHDSEQEEIPSTTTTPRRSQPGVVQSAFDRMRFKRRSPDIATVTIGDETTQVPIGSTPHKQGKIAKAKSTERPTVSKKSAREFKSGLALFAAIRSAGEDTYHPIASQMDESEDEESQAGSPAVSSEPAESDLERVADSPDRDTVNENEEALEESQGNLAEESRVPRDGPNIGEASESELPADEPLRGESDDEYIDEGEAARKHQAKEDARVARLIAEAEKHSSRPTDENLKRTAKALTPRPTKTSTFHLQKSVKVNLSAIERRLRDISDVSLIESDGTSEAGSLLDVEDRKAEERLSLTVSKADFTRMRVVGQFNKGFILATRPDHATNEKSQSQDGDELFIIDQHASDEKFNFERLQAETIVQNQRLVQPRRLELTAIEEETILNRPAPFQKNGFTLDIDTSGAHPVGQRCSLLSLPMSRDTKFDIRDLEELIALVDEQAVGSDVPRPSKVRRMFAMRACRGSIMVGDELTMPKMRMVVRHMGEIDKPWNCPHGRPTMRHLFALGGWRGWKEGDRLADGVEELDEETDWPEFLSRYGQAPNSDEEDEGPSSGNAGPASFAGIRGAAINVDMSDVSHP</sequence>
<dbReference type="GO" id="GO:0030983">
    <property type="term" value="F:mismatched DNA binding"/>
    <property type="evidence" value="ECO:0007669"/>
    <property type="project" value="InterPro"/>
</dbReference>
<keyword evidence="8" id="KW-1185">Reference proteome</keyword>
<dbReference type="Pfam" id="PF13589">
    <property type="entry name" value="HATPase_c_3"/>
    <property type="match status" value="1"/>
</dbReference>
<dbReference type="GO" id="GO:0140664">
    <property type="term" value="F:ATP-dependent DNA damage sensor activity"/>
    <property type="evidence" value="ECO:0007669"/>
    <property type="project" value="InterPro"/>
</dbReference>
<dbReference type="SUPFAM" id="SSF55874">
    <property type="entry name" value="ATPase domain of HSP90 chaperone/DNA topoisomerase II/histidine kinase"/>
    <property type="match status" value="1"/>
</dbReference>
<dbReference type="GO" id="GO:0016887">
    <property type="term" value="F:ATP hydrolysis activity"/>
    <property type="evidence" value="ECO:0007669"/>
    <property type="project" value="InterPro"/>
</dbReference>
<evidence type="ECO:0000256" key="4">
    <source>
        <dbReference type="SAM" id="MobiDB-lite"/>
    </source>
</evidence>
<dbReference type="GO" id="GO:0005524">
    <property type="term" value="F:ATP binding"/>
    <property type="evidence" value="ECO:0007669"/>
    <property type="project" value="InterPro"/>
</dbReference>
<feature type="region of interest" description="Disordered" evidence="4">
    <location>
        <begin position="1035"/>
        <end position="1072"/>
    </location>
</feature>
<dbReference type="CDD" id="cd03484">
    <property type="entry name" value="MutL_Trans_hPMS_2_like"/>
    <property type="match status" value="1"/>
</dbReference>
<feature type="compositionally biased region" description="Polar residues" evidence="4">
    <location>
        <begin position="410"/>
        <end position="427"/>
    </location>
</feature>
<dbReference type="InterPro" id="IPR014790">
    <property type="entry name" value="MutL_C"/>
</dbReference>
<dbReference type="PANTHER" id="PTHR10073">
    <property type="entry name" value="DNA MISMATCH REPAIR PROTEIN MLH, PMS, MUTL"/>
    <property type="match status" value="1"/>
</dbReference>
<feature type="region of interest" description="Disordered" evidence="4">
    <location>
        <begin position="729"/>
        <end position="755"/>
    </location>
</feature>
<proteinExistence type="inferred from homology"/>
<reference evidence="7 9" key="1">
    <citation type="submission" date="2020-01" db="EMBL/GenBank/DDBJ databases">
        <authorList>
            <consortium name="DOE Joint Genome Institute"/>
            <person name="Haridas S."/>
            <person name="Albert R."/>
            <person name="Binder M."/>
            <person name="Bloem J."/>
            <person name="Labutti K."/>
            <person name="Salamov A."/>
            <person name="Andreopoulos B."/>
            <person name="Baker S.E."/>
            <person name="Barry K."/>
            <person name="Bills G."/>
            <person name="Bluhm B.H."/>
            <person name="Cannon C."/>
            <person name="Castanera R."/>
            <person name="Culley D.E."/>
            <person name="Daum C."/>
            <person name="Ezra D."/>
            <person name="Gonzalez J.B."/>
            <person name="Henrissat B."/>
            <person name="Kuo A."/>
            <person name="Liang C."/>
            <person name="Lipzen A."/>
            <person name="Lutzoni F."/>
            <person name="Magnuson J."/>
            <person name="Mondo S."/>
            <person name="Nolan M."/>
            <person name="Ohm R."/>
            <person name="Pangilinan J."/>
            <person name="Park H.-J."/>
            <person name="Ramirez L."/>
            <person name="Alfaro M."/>
            <person name="Sun H."/>
            <person name="Tritt A."/>
            <person name="Yoshinaga Y."/>
            <person name="Zwiers L.-H."/>
            <person name="Turgeon B.G."/>
            <person name="Goodwin S.B."/>
            <person name="Spatafora J.W."/>
            <person name="Crous P.W."/>
            <person name="Grigoriev I.V."/>
        </authorList>
    </citation>
    <scope>NUCLEOTIDE SEQUENCE</scope>
    <source>
        <strain evidence="7 9">CBS 781.70</strain>
    </source>
</reference>
<feature type="region of interest" description="Disordered" evidence="4">
    <location>
        <begin position="450"/>
        <end position="535"/>
    </location>
</feature>
<feature type="region of interest" description="Disordered" evidence="4">
    <location>
        <begin position="619"/>
        <end position="701"/>
    </location>
</feature>
<evidence type="ECO:0000256" key="3">
    <source>
        <dbReference type="ARBA" id="ARBA00070941"/>
    </source>
</evidence>
<dbReference type="InterPro" id="IPR020568">
    <property type="entry name" value="Ribosomal_Su5_D2-typ_SF"/>
</dbReference>
<reference evidence="9" key="2">
    <citation type="submission" date="2020-04" db="EMBL/GenBank/DDBJ databases">
        <authorList>
            <consortium name="NCBI Genome Project"/>
        </authorList>
    </citation>
    <scope>NUCLEOTIDE SEQUENCE</scope>
    <source>
        <strain evidence="9">CBS 781.70</strain>
    </source>
</reference>
<dbReference type="FunFam" id="3.30.230.10:FF:000120">
    <property type="entry name" value="Mismatch repair endonuclease PMS2"/>
    <property type="match status" value="1"/>
</dbReference>
<evidence type="ECO:0000313" key="7">
    <source>
        <dbReference type="EMBL" id="KAF1811635.1"/>
    </source>
</evidence>
<dbReference type="PROSITE" id="PS00058">
    <property type="entry name" value="DNA_MISMATCH_REPAIR_1"/>
    <property type="match status" value="1"/>
</dbReference>
<evidence type="ECO:0000259" key="5">
    <source>
        <dbReference type="SMART" id="SM00853"/>
    </source>
</evidence>
<evidence type="ECO:0000313" key="8">
    <source>
        <dbReference type="Proteomes" id="UP000504638"/>
    </source>
</evidence>
<feature type="region of interest" description="Disordered" evidence="4">
    <location>
        <begin position="559"/>
        <end position="591"/>
    </location>
</feature>
<keyword evidence="2" id="KW-0227">DNA damage</keyword>
<feature type="region of interest" description="Disordered" evidence="4">
    <location>
        <begin position="381"/>
        <end position="427"/>
    </location>
</feature>
<dbReference type="InterPro" id="IPR037198">
    <property type="entry name" value="MutL_C_sf"/>
</dbReference>
<organism evidence="7">
    <name type="scientific">Eremomyces bilateralis CBS 781.70</name>
    <dbReference type="NCBI Taxonomy" id="1392243"/>
    <lineage>
        <taxon>Eukaryota</taxon>
        <taxon>Fungi</taxon>
        <taxon>Dikarya</taxon>
        <taxon>Ascomycota</taxon>
        <taxon>Pezizomycotina</taxon>
        <taxon>Dothideomycetes</taxon>
        <taxon>Dothideomycetes incertae sedis</taxon>
        <taxon>Eremomycetales</taxon>
        <taxon>Eremomycetaceae</taxon>
        <taxon>Eremomyces</taxon>
    </lineage>
</organism>
<feature type="compositionally biased region" description="Basic and acidic residues" evidence="4">
    <location>
        <begin position="729"/>
        <end position="743"/>
    </location>
</feature>
<accession>A0A6G1G0J7</accession>
<dbReference type="Pfam" id="PF01119">
    <property type="entry name" value="DNA_mis_repair"/>
    <property type="match status" value="1"/>
</dbReference>
<feature type="compositionally biased region" description="Low complexity" evidence="4">
    <location>
        <begin position="522"/>
        <end position="531"/>
    </location>
</feature>
<dbReference type="GO" id="GO:0032389">
    <property type="term" value="C:MutLalpha complex"/>
    <property type="evidence" value="ECO:0007669"/>
    <property type="project" value="TreeGrafter"/>
</dbReference>
<dbReference type="FunFam" id="3.30.565.10:FF:000014">
    <property type="entry name" value="Mismatch repair endonuclease pms1, putative"/>
    <property type="match status" value="1"/>
</dbReference>
<dbReference type="SUPFAM" id="SSF54211">
    <property type="entry name" value="Ribosomal protein S5 domain 2-like"/>
    <property type="match status" value="1"/>
</dbReference>
<dbReference type="Gene3D" id="3.30.565.10">
    <property type="entry name" value="Histidine kinase-like ATPase, C-terminal domain"/>
    <property type="match status" value="1"/>
</dbReference>
<feature type="compositionally biased region" description="Basic and acidic residues" evidence="4">
    <location>
        <begin position="643"/>
        <end position="656"/>
    </location>
</feature>
<evidence type="ECO:0000313" key="9">
    <source>
        <dbReference type="RefSeq" id="XP_033533266.1"/>
    </source>
</evidence>
<dbReference type="InterPro" id="IPR036890">
    <property type="entry name" value="HATPase_C_sf"/>
</dbReference>
<dbReference type="InterPro" id="IPR042121">
    <property type="entry name" value="MutL_C_regsub"/>
</dbReference>
<comment type="similarity">
    <text evidence="1">Belongs to the DNA mismatch repair MutL/HexB family.</text>
</comment>
<dbReference type="InterPro" id="IPR042120">
    <property type="entry name" value="MutL_C_dimsub"/>
</dbReference>
<dbReference type="SUPFAM" id="SSF118116">
    <property type="entry name" value="DNA mismatch repair protein MutL"/>
    <property type="match status" value="1"/>
</dbReference>
<evidence type="ECO:0000259" key="6">
    <source>
        <dbReference type="SMART" id="SM01340"/>
    </source>
</evidence>
<dbReference type="Gene3D" id="3.30.1540.20">
    <property type="entry name" value="MutL, C-terminal domain, dimerisation subdomain"/>
    <property type="match status" value="1"/>
</dbReference>
<dbReference type="InterPro" id="IPR038973">
    <property type="entry name" value="MutL/Mlh/Pms-like"/>
</dbReference>
<gene>
    <name evidence="7 9" type="ORF">P152DRAFT_437269</name>
</gene>
<dbReference type="PANTHER" id="PTHR10073:SF52">
    <property type="entry name" value="MISMATCH REPAIR ENDONUCLEASE PMS2"/>
    <property type="match status" value="1"/>
</dbReference>
<dbReference type="FunFam" id="3.30.1370.100:FF:000001">
    <property type="entry name" value="Mismatch repair endonuclease pms1, putative"/>
    <property type="match status" value="1"/>
</dbReference>
<name>A0A6G1G0J7_9PEZI</name>
<feature type="domain" description="DNA mismatch repair protein S5" evidence="6">
    <location>
        <begin position="217"/>
        <end position="355"/>
    </location>
</feature>
<protein>
    <recommendedName>
        <fullName evidence="3">DNA mismatch repair protein PMS1</fullName>
    </recommendedName>
</protein>
<dbReference type="NCBIfam" id="TIGR00585">
    <property type="entry name" value="mutl"/>
    <property type="match status" value="1"/>
</dbReference>
<dbReference type="RefSeq" id="XP_033533266.1">
    <property type="nucleotide sequence ID" value="XM_033677577.1"/>
</dbReference>
<dbReference type="InterPro" id="IPR014762">
    <property type="entry name" value="DNA_mismatch_repair_CS"/>
</dbReference>
<dbReference type="Proteomes" id="UP000504638">
    <property type="component" value="Unplaced"/>
</dbReference>
<dbReference type="Pfam" id="PF08676">
    <property type="entry name" value="MutL_C"/>
    <property type="match status" value="1"/>
</dbReference>